<accession>A0A0C1QPH2</accession>
<evidence type="ECO:0000313" key="2">
    <source>
        <dbReference type="EMBL" id="KID56962.1"/>
    </source>
</evidence>
<organism evidence="2 3">
    <name type="scientific">Pseudoalteromonas luteoviolacea</name>
    <dbReference type="NCBI Taxonomy" id="43657"/>
    <lineage>
        <taxon>Bacteria</taxon>
        <taxon>Pseudomonadati</taxon>
        <taxon>Pseudomonadota</taxon>
        <taxon>Gammaproteobacteria</taxon>
        <taxon>Alteromonadales</taxon>
        <taxon>Pseudoalteromonadaceae</taxon>
        <taxon>Pseudoalteromonas</taxon>
    </lineage>
</organism>
<proteinExistence type="predicted"/>
<name>A0A0C1QPH2_9GAMM</name>
<comment type="caution">
    <text evidence="2">The sequence shown here is derived from an EMBL/GenBank/DDBJ whole genome shotgun (WGS) entry which is preliminary data.</text>
</comment>
<dbReference type="RefSeq" id="WP_039610022.1">
    <property type="nucleotide sequence ID" value="NZ_JWIC01000006.1"/>
</dbReference>
<dbReference type="AlphaFoldDB" id="A0A0C1QPH2"/>
<protein>
    <submittedName>
        <fullName evidence="2">Uncharacterized protein</fullName>
    </submittedName>
</protein>
<dbReference type="OrthoDB" id="6310938at2"/>
<gene>
    <name evidence="2" type="ORF">JF50_13870</name>
</gene>
<dbReference type="Proteomes" id="UP000031327">
    <property type="component" value="Unassembled WGS sequence"/>
</dbReference>
<feature type="region of interest" description="Disordered" evidence="1">
    <location>
        <begin position="29"/>
        <end position="59"/>
    </location>
</feature>
<feature type="compositionally biased region" description="Basic and acidic residues" evidence="1">
    <location>
        <begin position="48"/>
        <end position="59"/>
    </location>
</feature>
<reference evidence="2 3" key="1">
    <citation type="submission" date="2014-12" db="EMBL/GenBank/DDBJ databases">
        <title>Draft Genome Sequence of Pseudoalteromonas luteoviolacea HI1.</title>
        <authorList>
            <person name="Asahina A.Y."/>
            <person name="Hadfield M.G."/>
        </authorList>
    </citation>
    <scope>NUCLEOTIDE SEQUENCE [LARGE SCALE GENOMIC DNA]</scope>
    <source>
        <strain evidence="2 3">HI1</strain>
    </source>
</reference>
<evidence type="ECO:0000256" key="1">
    <source>
        <dbReference type="SAM" id="MobiDB-lite"/>
    </source>
</evidence>
<dbReference type="EMBL" id="JWIC01000006">
    <property type="protein sequence ID" value="KID56962.1"/>
    <property type="molecule type" value="Genomic_DNA"/>
</dbReference>
<evidence type="ECO:0000313" key="3">
    <source>
        <dbReference type="Proteomes" id="UP000031327"/>
    </source>
</evidence>
<sequence length="254" mass="28613">MKIDANAGVLLHANKSTADQIKNVISESKNVKQVDSASPPLHSQPARPAEEMRAKSDNGKLETIMYTKSGKLDLPARYEQHRELIERVANSTSKLYLHDTPEAANRMAEQYKSISSTIYELAPELKNKSWGFSIDTSGQLVATGHLNQKQKQIIEDSLNSNTKLVEAAQDFKAHFIEGIEIERGSAGTSQYWGKYDVNNDNFADIFNFKEMLDHSLNSAEEVKFSGYALNKWDWTMNVSDQLREKAEPLFAKQN</sequence>